<dbReference type="InterPro" id="IPR004020">
    <property type="entry name" value="DAPIN"/>
</dbReference>
<dbReference type="Pfam" id="PF02758">
    <property type="entry name" value="PYRIN"/>
    <property type="match status" value="1"/>
</dbReference>
<evidence type="ECO:0000256" key="6">
    <source>
        <dbReference type="SAM" id="MobiDB-lite"/>
    </source>
</evidence>
<protein>
    <submittedName>
        <fullName evidence="9">PYD and CARD domain-containing</fullName>
    </submittedName>
</protein>
<evidence type="ECO:0000256" key="3">
    <source>
        <dbReference type="ARBA" id="ARBA00022588"/>
    </source>
</evidence>
<comment type="subcellular location">
    <subcellularLocation>
        <location evidence="1">Cytoplasm</location>
        <location evidence="1">Cytosol</location>
    </subcellularLocation>
</comment>
<accession>V9LHD6</accession>
<evidence type="ECO:0000256" key="2">
    <source>
        <dbReference type="ARBA" id="ARBA00022490"/>
    </source>
</evidence>
<keyword evidence="2" id="KW-0963">Cytoplasm</keyword>
<dbReference type="GO" id="GO:0045087">
    <property type="term" value="P:innate immune response"/>
    <property type="evidence" value="ECO:0007669"/>
    <property type="project" value="UniProtKB-KW"/>
</dbReference>
<dbReference type="InterPro" id="IPR051249">
    <property type="entry name" value="NLRP_Inflammasome"/>
</dbReference>
<dbReference type="InterPro" id="IPR011029">
    <property type="entry name" value="DEATH-like_dom_sf"/>
</dbReference>
<evidence type="ECO:0000256" key="1">
    <source>
        <dbReference type="ARBA" id="ARBA00004514"/>
    </source>
</evidence>
<dbReference type="GO" id="GO:0005829">
    <property type="term" value="C:cytosol"/>
    <property type="evidence" value="ECO:0007669"/>
    <property type="project" value="UniProtKB-SubCell"/>
</dbReference>
<evidence type="ECO:0000259" key="7">
    <source>
        <dbReference type="PROSITE" id="PS50209"/>
    </source>
</evidence>
<evidence type="ECO:0000256" key="5">
    <source>
        <dbReference type="ARBA" id="ARBA00023198"/>
    </source>
</evidence>
<dbReference type="PROSITE" id="PS50824">
    <property type="entry name" value="DAPIN"/>
    <property type="match status" value="1"/>
</dbReference>
<dbReference type="Pfam" id="PF00619">
    <property type="entry name" value="CARD"/>
    <property type="match status" value="1"/>
</dbReference>
<reference evidence="9" key="1">
    <citation type="journal article" date="2014" name="Nature">
        <title>Elephant shark genome provides unique insights into gnathostome evolution.</title>
        <authorList>
            <consortium name="International Elephant Shark Genome Sequencing Consortium"/>
            <person name="Venkatesh B."/>
            <person name="Lee A.P."/>
            <person name="Ravi V."/>
            <person name="Maurya A.K."/>
            <person name="Lian M.M."/>
            <person name="Swann J.B."/>
            <person name="Ohta Y."/>
            <person name="Flajnik M.F."/>
            <person name="Sutoh Y."/>
            <person name="Kasahara M."/>
            <person name="Hoon S."/>
            <person name="Gangu V."/>
            <person name="Roy S.W."/>
            <person name="Irimia M."/>
            <person name="Korzh V."/>
            <person name="Kondrychyn I."/>
            <person name="Lim Z.W."/>
            <person name="Tay B.H."/>
            <person name="Tohari S."/>
            <person name="Kong K.W."/>
            <person name="Ho S."/>
            <person name="Lorente-Galdos B."/>
            <person name="Quilez J."/>
            <person name="Marques-Bonet T."/>
            <person name="Raney B.J."/>
            <person name="Ingham P.W."/>
            <person name="Tay A."/>
            <person name="Hillier L.W."/>
            <person name="Minx P."/>
            <person name="Boehm T."/>
            <person name="Wilson R.K."/>
            <person name="Brenner S."/>
            <person name="Warren W.C."/>
        </authorList>
    </citation>
    <scope>NUCLEOTIDE SEQUENCE</scope>
    <source>
        <tissue evidence="9">Intestine</tissue>
    </source>
</reference>
<evidence type="ECO:0000259" key="8">
    <source>
        <dbReference type="PROSITE" id="PS50824"/>
    </source>
</evidence>
<dbReference type="InterPro" id="IPR001315">
    <property type="entry name" value="CARD"/>
</dbReference>
<dbReference type="EMBL" id="JW879845">
    <property type="protein sequence ID" value="AFP12362.1"/>
    <property type="molecule type" value="mRNA"/>
</dbReference>
<sequence>MAVRSVSELLLSALDDLRREDLRRFVERLGDVQLREGFRRVPRGRLDPPDPLTIAHTLVSYYTEDYAPTVTLAVLEKIDQRDVGQRLERAVGEVDKKRKERENDGRRERECPTDRDDPHFVDRHFPAIVQGLCSVDPVLDELLGRGVLSEEQYSDIRAGKTRQQQVRTLYAIVRGRR</sequence>
<feature type="region of interest" description="Disordered" evidence="6">
    <location>
        <begin position="94"/>
        <end position="115"/>
    </location>
</feature>
<dbReference type="SMART" id="SM01289">
    <property type="entry name" value="PYRIN"/>
    <property type="match status" value="1"/>
</dbReference>
<keyword evidence="4" id="KW-0391">Immunity</keyword>
<dbReference type="GO" id="GO:0042981">
    <property type="term" value="P:regulation of apoptotic process"/>
    <property type="evidence" value="ECO:0007669"/>
    <property type="project" value="InterPro"/>
</dbReference>
<name>V9LHD6_CALMI</name>
<feature type="non-terminal residue" evidence="9">
    <location>
        <position position="177"/>
    </location>
</feature>
<dbReference type="PANTHER" id="PTHR46985">
    <property type="entry name" value="NACHT, LRR AND PYD DOMAINS-CONTAINING PROTEIN 1"/>
    <property type="match status" value="1"/>
</dbReference>
<evidence type="ECO:0000313" key="9">
    <source>
        <dbReference type="EMBL" id="AFP12362.1"/>
    </source>
</evidence>
<feature type="domain" description="CARD" evidence="7">
    <location>
        <begin position="113"/>
        <end position="177"/>
    </location>
</feature>
<evidence type="ECO:0000256" key="4">
    <source>
        <dbReference type="ARBA" id="ARBA00022859"/>
    </source>
</evidence>
<proteinExistence type="evidence at transcript level"/>
<dbReference type="Gene3D" id="1.10.533.10">
    <property type="entry name" value="Death Domain, Fas"/>
    <property type="match status" value="2"/>
</dbReference>
<dbReference type="PROSITE" id="PS50209">
    <property type="entry name" value="CARD"/>
    <property type="match status" value="1"/>
</dbReference>
<keyword evidence="5" id="KW-0395">Inflammatory response</keyword>
<feature type="domain" description="Pyrin" evidence="8">
    <location>
        <begin position="1"/>
        <end position="93"/>
    </location>
</feature>
<dbReference type="SUPFAM" id="SSF47986">
    <property type="entry name" value="DEATH domain"/>
    <property type="match status" value="2"/>
</dbReference>
<organism evidence="9">
    <name type="scientific">Callorhinchus milii</name>
    <name type="common">Ghost shark</name>
    <dbReference type="NCBI Taxonomy" id="7868"/>
    <lineage>
        <taxon>Eukaryota</taxon>
        <taxon>Metazoa</taxon>
        <taxon>Chordata</taxon>
        <taxon>Craniata</taxon>
        <taxon>Vertebrata</taxon>
        <taxon>Chondrichthyes</taxon>
        <taxon>Holocephali</taxon>
        <taxon>Chimaeriformes</taxon>
        <taxon>Callorhinchidae</taxon>
        <taxon>Callorhinchus</taxon>
    </lineage>
</organism>
<dbReference type="GO" id="GO:0006954">
    <property type="term" value="P:inflammatory response"/>
    <property type="evidence" value="ECO:0007669"/>
    <property type="project" value="UniProtKB-KW"/>
</dbReference>
<dbReference type="AlphaFoldDB" id="V9LHD6"/>
<dbReference type="CDD" id="cd08321">
    <property type="entry name" value="Pyrin_ASC-like"/>
    <property type="match status" value="1"/>
</dbReference>
<dbReference type="PANTHER" id="PTHR46985:SF2">
    <property type="entry name" value="APOPTOSIS-ASSOCIATED SPECK-LIKE PROTEIN CONTAINING A CARD"/>
    <property type="match status" value="1"/>
</dbReference>
<keyword evidence="3" id="KW-0399">Innate immunity</keyword>